<dbReference type="RefSeq" id="XP_022466943.1">
    <property type="nucleotide sequence ID" value="XM_022610669.1"/>
</dbReference>
<dbReference type="KEGG" id="kng:KNAG_0L00770"/>
<dbReference type="HOGENOM" id="CLU_444853_0_0_1"/>
<dbReference type="GO" id="GO:0003677">
    <property type="term" value="F:DNA binding"/>
    <property type="evidence" value="ECO:0007669"/>
    <property type="project" value="TreeGrafter"/>
</dbReference>
<feature type="compositionally biased region" description="Low complexity" evidence="1">
    <location>
        <begin position="609"/>
        <end position="633"/>
    </location>
</feature>
<dbReference type="PANTHER" id="PTHR28027:SF2">
    <property type="entry name" value="TRANSCRIPTIONAL REGULATOR MIT1"/>
    <property type="match status" value="1"/>
</dbReference>
<feature type="region of interest" description="Disordered" evidence="1">
    <location>
        <begin position="587"/>
        <end position="658"/>
    </location>
</feature>
<dbReference type="Pfam" id="PF09729">
    <property type="entry name" value="Gti1_Pac2"/>
    <property type="match status" value="1"/>
</dbReference>
<dbReference type="GeneID" id="34528472"/>
<feature type="compositionally biased region" description="Low complexity" evidence="1">
    <location>
        <begin position="417"/>
        <end position="432"/>
    </location>
</feature>
<feature type="compositionally biased region" description="Polar residues" evidence="1">
    <location>
        <begin position="314"/>
        <end position="337"/>
    </location>
</feature>
<gene>
    <name evidence="2" type="primary">KNAG0L00770</name>
    <name evidence="2" type="ordered locus">KNAG_0L00770</name>
</gene>
<name>J7RS30_HUIN7</name>
<dbReference type="InterPro" id="IPR018608">
    <property type="entry name" value="Gti1/Pac2"/>
</dbReference>
<feature type="compositionally biased region" description="Polar residues" evidence="1">
    <location>
        <begin position="634"/>
        <end position="658"/>
    </location>
</feature>
<evidence type="ECO:0000256" key="1">
    <source>
        <dbReference type="SAM" id="MobiDB-lite"/>
    </source>
</evidence>
<keyword evidence="3" id="KW-1185">Reference proteome</keyword>
<accession>J7RS30</accession>
<evidence type="ECO:0000313" key="3">
    <source>
        <dbReference type="Proteomes" id="UP000006310"/>
    </source>
</evidence>
<dbReference type="eggNOG" id="KOG4476">
    <property type="taxonomic scope" value="Eukaryota"/>
</dbReference>
<dbReference type="OMA" id="VHETAMH"/>
<feature type="region of interest" description="Disordered" evidence="1">
    <location>
        <begin position="306"/>
        <end position="337"/>
    </location>
</feature>
<dbReference type="PANTHER" id="PTHR28027">
    <property type="entry name" value="TRANSCRIPTIONAL REGULATOR MIT1"/>
    <property type="match status" value="1"/>
</dbReference>
<dbReference type="AlphaFoldDB" id="J7RS30"/>
<dbReference type="OrthoDB" id="5572844at2759"/>
<reference evidence="3" key="2">
    <citation type="submission" date="2012-08" db="EMBL/GenBank/DDBJ databases">
        <title>Genome sequence of Kazachstania naganishii.</title>
        <authorList>
            <person name="Gordon J.L."/>
            <person name="Armisen D."/>
            <person name="Proux-Wera E."/>
            <person name="OhEigeartaigh S.S."/>
            <person name="Byrne K.P."/>
            <person name="Wolfe K.H."/>
        </authorList>
    </citation>
    <scope>NUCLEOTIDE SEQUENCE [LARGE SCALE GENOMIC DNA]</scope>
    <source>
        <strain evidence="3">ATCC MYA-139 / BCRC 22969 / CBS 8797 / CCRC 22969 / KCTC 17520 / NBRC 10181 / NCYC 3082</strain>
    </source>
</reference>
<protein>
    <submittedName>
        <fullName evidence="2">Uncharacterized protein</fullName>
    </submittedName>
</protein>
<dbReference type="EMBL" id="HE978325">
    <property type="protein sequence ID" value="CCK72698.1"/>
    <property type="molecule type" value="Genomic_DNA"/>
</dbReference>
<sequence length="658" mass="72892">MDIEPTFKGYLDDEQDALLLLQAIFDGKLKHIPRRPYEIERPYLIASGNVFVFIEEISGIKRWTDGVSWSPSRIAGKFLIYKEVDKSTMHFTLTNSGSEGAKKKHLSKLKLPPLLSKNTMAHPSNENRFVEPVSTTEVGPTPMNGDVSQQMSKNRTVNLVQPRKYAGLIKKTISVSMKRANLNSHENFHIVSYYTLNDVKQNRLVTVKDSPMFRDVAPIPALIDAMESTTLGNVKGHPAKTGPHAGAFDEESPVKRHHTVNTTSRITDALSSTLQLQYRPQFVNQVNHYGKDMIIPATTELPNRADTHGYADNTAPTNNNPGLHSGANSSNSSGMVAGMNQQMKNEDMTTTDPTSRAINASYRLQQPSNAQAPIYPVSSNNYNSASNVPLTSTAPYNYLKSAQYYPAEYGQVPPVPQQSSPPQQRPPQSHQQLSTPSMNTFPYYQSASAPYVGYNEQNTAAAMGVPYYQTDQNNGQNAVNTSVQTQQMNMSHAGNAYPTYPISSNPPYYANNLGYNRVNSRAPMANDTSMVPTPLSMSNKNLSGSSAGGSLIGSYSAGLSQQPQQSYESLLKQQASQVPYQYIPQQKHMNHNPKLGGYGSQTPLVPNIYPYQGQQQQPQQQQPQQYHLQEQCQNRGQDQILPPSQNQREVNNHTSTQT</sequence>
<feature type="region of interest" description="Disordered" evidence="1">
    <location>
        <begin position="409"/>
        <end position="440"/>
    </location>
</feature>
<proteinExistence type="predicted"/>
<evidence type="ECO:0000313" key="2">
    <source>
        <dbReference type="EMBL" id="CCK72698.1"/>
    </source>
</evidence>
<dbReference type="Proteomes" id="UP000006310">
    <property type="component" value="Chromosome 12"/>
</dbReference>
<reference evidence="2 3" key="1">
    <citation type="journal article" date="2011" name="Proc. Natl. Acad. Sci. U.S.A.">
        <title>Evolutionary erosion of yeast sex chromosomes by mating-type switching accidents.</title>
        <authorList>
            <person name="Gordon J.L."/>
            <person name="Armisen D."/>
            <person name="Proux-Wera E."/>
            <person name="Oheigeartaigh S.S."/>
            <person name="Byrne K.P."/>
            <person name="Wolfe K.H."/>
        </authorList>
    </citation>
    <scope>NUCLEOTIDE SEQUENCE [LARGE SCALE GENOMIC DNA]</scope>
    <source>
        <strain evidence="3">ATCC MYA-139 / BCRC 22969 / CBS 8797 / CCRC 22969 / KCTC 17520 / NBRC 10181 / NCYC 3082</strain>
    </source>
</reference>
<organism evidence="2 3">
    <name type="scientific">Huiozyma naganishii (strain ATCC MYA-139 / BCRC 22969 / CBS 8797 / KCTC 17520 / NBRC 10181 / NCYC 3082 / Yp74L-3)</name>
    <name type="common">Yeast</name>
    <name type="synonym">Kazachstania naganishii</name>
    <dbReference type="NCBI Taxonomy" id="1071383"/>
    <lineage>
        <taxon>Eukaryota</taxon>
        <taxon>Fungi</taxon>
        <taxon>Dikarya</taxon>
        <taxon>Ascomycota</taxon>
        <taxon>Saccharomycotina</taxon>
        <taxon>Saccharomycetes</taxon>
        <taxon>Saccharomycetales</taxon>
        <taxon>Saccharomycetaceae</taxon>
        <taxon>Huiozyma</taxon>
    </lineage>
</organism>